<gene>
    <name evidence="8" type="ORF">IWQ60_008261</name>
</gene>
<dbReference type="InterPro" id="IPR036864">
    <property type="entry name" value="Zn2-C6_fun-type_DNA-bd_sf"/>
</dbReference>
<comment type="subcellular location">
    <subcellularLocation>
        <location evidence="1">Nucleus</location>
    </subcellularLocation>
</comment>
<proteinExistence type="predicted"/>
<dbReference type="EMBL" id="JANBPT010000604">
    <property type="protein sequence ID" value="KAJ1915963.1"/>
    <property type="molecule type" value="Genomic_DNA"/>
</dbReference>
<dbReference type="GO" id="GO:0043565">
    <property type="term" value="F:sequence-specific DNA binding"/>
    <property type="evidence" value="ECO:0007669"/>
    <property type="project" value="TreeGrafter"/>
</dbReference>
<comment type="caution">
    <text evidence="8">The sequence shown here is derived from an EMBL/GenBank/DDBJ whole genome shotgun (WGS) entry which is preliminary data.</text>
</comment>
<dbReference type="SMART" id="SM00066">
    <property type="entry name" value="GAL4"/>
    <property type="match status" value="1"/>
</dbReference>
<evidence type="ECO:0000313" key="8">
    <source>
        <dbReference type="EMBL" id="KAJ1915963.1"/>
    </source>
</evidence>
<dbReference type="PROSITE" id="PS00463">
    <property type="entry name" value="ZN2_CY6_FUNGAL_1"/>
    <property type="match status" value="1"/>
</dbReference>
<evidence type="ECO:0000256" key="5">
    <source>
        <dbReference type="ARBA" id="ARBA00023242"/>
    </source>
</evidence>
<feature type="domain" description="Zn(2)-C6 fungal-type" evidence="7">
    <location>
        <begin position="8"/>
        <end position="37"/>
    </location>
</feature>
<dbReference type="GO" id="GO:0008270">
    <property type="term" value="F:zinc ion binding"/>
    <property type="evidence" value="ECO:0007669"/>
    <property type="project" value="InterPro"/>
</dbReference>
<dbReference type="Proteomes" id="UP001150569">
    <property type="component" value="Unassembled WGS sequence"/>
</dbReference>
<evidence type="ECO:0000256" key="4">
    <source>
        <dbReference type="ARBA" id="ARBA00023163"/>
    </source>
</evidence>
<dbReference type="InterPro" id="IPR051711">
    <property type="entry name" value="Stress_Response_Reg"/>
</dbReference>
<dbReference type="SUPFAM" id="SSF57701">
    <property type="entry name" value="Zn2/Cys6 DNA-binding domain"/>
    <property type="match status" value="1"/>
</dbReference>
<dbReference type="GO" id="GO:0045944">
    <property type="term" value="P:positive regulation of transcription by RNA polymerase II"/>
    <property type="evidence" value="ECO:0007669"/>
    <property type="project" value="TreeGrafter"/>
</dbReference>
<keyword evidence="4" id="KW-0804">Transcription</keyword>
<evidence type="ECO:0000256" key="1">
    <source>
        <dbReference type="ARBA" id="ARBA00004123"/>
    </source>
</evidence>
<protein>
    <recommendedName>
        <fullName evidence="7">Zn(2)-C6 fungal-type domain-containing protein</fullName>
    </recommendedName>
</protein>
<dbReference type="GO" id="GO:0000981">
    <property type="term" value="F:DNA-binding transcription factor activity, RNA polymerase II-specific"/>
    <property type="evidence" value="ECO:0007669"/>
    <property type="project" value="InterPro"/>
</dbReference>
<dbReference type="PROSITE" id="PS50048">
    <property type="entry name" value="ZN2_CY6_FUNGAL_2"/>
    <property type="match status" value="1"/>
</dbReference>
<keyword evidence="3" id="KW-0238">DNA-binding</keyword>
<dbReference type="Pfam" id="PF00172">
    <property type="entry name" value="Zn_clus"/>
    <property type="match status" value="1"/>
</dbReference>
<dbReference type="PANTHER" id="PTHR47540">
    <property type="entry name" value="THIAMINE REPRESSIBLE GENES REGULATORY PROTEIN THI5"/>
    <property type="match status" value="1"/>
</dbReference>
<evidence type="ECO:0000313" key="9">
    <source>
        <dbReference type="Proteomes" id="UP001150569"/>
    </source>
</evidence>
<dbReference type="OrthoDB" id="2328572at2759"/>
<organism evidence="8 9">
    <name type="scientific">Tieghemiomyces parasiticus</name>
    <dbReference type="NCBI Taxonomy" id="78921"/>
    <lineage>
        <taxon>Eukaryota</taxon>
        <taxon>Fungi</taxon>
        <taxon>Fungi incertae sedis</taxon>
        <taxon>Zoopagomycota</taxon>
        <taxon>Kickxellomycotina</taxon>
        <taxon>Dimargaritomycetes</taxon>
        <taxon>Dimargaritales</taxon>
        <taxon>Dimargaritaceae</taxon>
        <taxon>Tieghemiomyces</taxon>
    </lineage>
</organism>
<evidence type="ECO:0000256" key="2">
    <source>
        <dbReference type="ARBA" id="ARBA00023015"/>
    </source>
</evidence>
<keyword evidence="5" id="KW-0539">Nucleus</keyword>
<sequence>MTRTVRTACDRCTQRKVKCSGCWPCQHCVRRSETCAYSQACRVTTPRGQADTQACGFQVVVQTTGALGSYPPTAVPPPVPPTGVAGLGTFGAGIPVRSQPLSSPPPPPPPRSLVPYEPPVRIGPSVVYHKLWPLLHGHVINSTPPRPPELAGLDPYLPTHVHTAVTTFYQLDGQPLDACPFAAHLWSELQANRLPSIFVNVLLARAVRQVYPGRTSGEWDSLRFMYTIRAYRTITDLFSEPSLAGAAALLLLGDCLLSQLLVKEANTCFETGYDMVAQVLTQSRQDGDADLPEVYRRAYLWYAAHNEALTSLIATRIEPQLWRELMRLDTPDTLGLADLTRWYQEATTDRPLFFLPIRAYDYLGSKPRQATLLIYKVRYYLFDRHVVTARTARYLPGLYRPLLGHLAECTLPTVDEARALAVQDPALLTRVVSRHTYLTAAVILLLMAHPGALPNHEPDSELTRWSTDRAREVAQRHARLTLPLIPLVDVDHYPALLGSQLAVISFTFMLRRRASSVPLNGTLNPIGASSPESACSGHPATSVDDAPEARVGPPPLSPAATAEPTSETSVNRHDITFQQYLACHRTLGRDCLFFRILSKFPL</sequence>
<dbReference type="CDD" id="cd00067">
    <property type="entry name" value="GAL4"/>
    <property type="match status" value="1"/>
</dbReference>
<keyword evidence="9" id="KW-1185">Reference proteome</keyword>
<dbReference type="Gene3D" id="4.10.240.10">
    <property type="entry name" value="Zn(2)-C6 fungal-type DNA-binding domain"/>
    <property type="match status" value="1"/>
</dbReference>
<evidence type="ECO:0000256" key="6">
    <source>
        <dbReference type="SAM" id="MobiDB-lite"/>
    </source>
</evidence>
<name>A0A9W7ZXB8_9FUNG</name>
<dbReference type="AlphaFoldDB" id="A0A9W7ZXB8"/>
<dbReference type="PANTHER" id="PTHR47540:SF2">
    <property type="entry name" value="ZN(II)2CYS6 TRANSCRIPTION FACTOR (EUROFUNG)"/>
    <property type="match status" value="1"/>
</dbReference>
<evidence type="ECO:0000256" key="3">
    <source>
        <dbReference type="ARBA" id="ARBA00023125"/>
    </source>
</evidence>
<accession>A0A9W7ZXB8</accession>
<dbReference type="GO" id="GO:0005634">
    <property type="term" value="C:nucleus"/>
    <property type="evidence" value="ECO:0007669"/>
    <property type="project" value="UniProtKB-SubCell"/>
</dbReference>
<feature type="region of interest" description="Disordered" evidence="6">
    <location>
        <begin position="529"/>
        <end position="569"/>
    </location>
</feature>
<reference evidence="8" key="1">
    <citation type="submission" date="2022-07" db="EMBL/GenBank/DDBJ databases">
        <title>Phylogenomic reconstructions and comparative analyses of Kickxellomycotina fungi.</title>
        <authorList>
            <person name="Reynolds N.K."/>
            <person name="Stajich J.E."/>
            <person name="Barry K."/>
            <person name="Grigoriev I.V."/>
            <person name="Crous P."/>
            <person name="Smith M.E."/>
        </authorList>
    </citation>
    <scope>NUCLEOTIDE SEQUENCE</scope>
    <source>
        <strain evidence="8">RSA 861</strain>
    </source>
</reference>
<dbReference type="InterPro" id="IPR001138">
    <property type="entry name" value="Zn2Cys6_DnaBD"/>
</dbReference>
<keyword evidence="2" id="KW-0805">Transcription regulation</keyword>
<evidence type="ECO:0000259" key="7">
    <source>
        <dbReference type="PROSITE" id="PS50048"/>
    </source>
</evidence>